<feature type="region of interest" description="Disordered" evidence="1">
    <location>
        <begin position="248"/>
        <end position="272"/>
    </location>
</feature>
<feature type="compositionally biased region" description="Basic and acidic residues" evidence="1">
    <location>
        <begin position="1"/>
        <end position="10"/>
    </location>
</feature>
<proteinExistence type="predicted"/>
<name>A0A218WVF2_PUNGR</name>
<feature type="region of interest" description="Disordered" evidence="1">
    <location>
        <begin position="112"/>
        <end position="149"/>
    </location>
</feature>
<sequence>MARTTIDSDSRSLGIRKRSTPELESFNTRHPAKQNSSSHGRGIANESTIAQQQTRHPKKCNHSSNNVGLRRIRILGATPTLSAPHFGPPAPTKDSWPKLELLFMARQSEANARTWEHGLQKRSKVPPKGSEGQSKGEMDDDSRSNSSWHCGTIHHRMTKASKDAQCETLKIPLGAKVTNDTSGRVSEASCLSRDTPRTLTDAFSNRAPECPIHGQVNGTREQVCTHPRTTRTMEQVSGYLSRLVLVSRVSPDPERGPRQTESNAQSSFGEKLTSGLHTTHSLRLLGLGKSFRLGPSKSVRSPE</sequence>
<dbReference type="AlphaFoldDB" id="A0A218WVF2"/>
<evidence type="ECO:0000313" key="3">
    <source>
        <dbReference type="Proteomes" id="UP000197138"/>
    </source>
</evidence>
<protein>
    <submittedName>
        <fullName evidence="2">Uncharacterized protein</fullName>
    </submittedName>
</protein>
<evidence type="ECO:0000313" key="2">
    <source>
        <dbReference type="EMBL" id="OWM76814.1"/>
    </source>
</evidence>
<organism evidence="2 3">
    <name type="scientific">Punica granatum</name>
    <name type="common">Pomegranate</name>
    <dbReference type="NCBI Taxonomy" id="22663"/>
    <lineage>
        <taxon>Eukaryota</taxon>
        <taxon>Viridiplantae</taxon>
        <taxon>Streptophyta</taxon>
        <taxon>Embryophyta</taxon>
        <taxon>Tracheophyta</taxon>
        <taxon>Spermatophyta</taxon>
        <taxon>Magnoliopsida</taxon>
        <taxon>eudicotyledons</taxon>
        <taxon>Gunneridae</taxon>
        <taxon>Pentapetalae</taxon>
        <taxon>rosids</taxon>
        <taxon>malvids</taxon>
        <taxon>Myrtales</taxon>
        <taxon>Lythraceae</taxon>
        <taxon>Punica</taxon>
    </lineage>
</organism>
<dbReference type="Proteomes" id="UP000197138">
    <property type="component" value="Unassembled WGS sequence"/>
</dbReference>
<evidence type="ECO:0000256" key="1">
    <source>
        <dbReference type="SAM" id="MobiDB-lite"/>
    </source>
</evidence>
<feature type="compositionally biased region" description="Basic and acidic residues" evidence="1">
    <location>
        <begin position="134"/>
        <end position="143"/>
    </location>
</feature>
<accession>A0A218WVF2</accession>
<feature type="compositionally biased region" description="Polar residues" evidence="1">
    <location>
        <begin position="259"/>
        <end position="268"/>
    </location>
</feature>
<feature type="region of interest" description="Disordered" evidence="1">
    <location>
        <begin position="1"/>
        <end position="64"/>
    </location>
</feature>
<dbReference type="EMBL" id="MTKT01002973">
    <property type="protein sequence ID" value="OWM76814.1"/>
    <property type="molecule type" value="Genomic_DNA"/>
</dbReference>
<reference evidence="3" key="1">
    <citation type="journal article" date="2017" name="Plant J.">
        <title>The pomegranate (Punica granatum L.) genome and the genomics of punicalagin biosynthesis.</title>
        <authorList>
            <person name="Qin G."/>
            <person name="Xu C."/>
            <person name="Ming R."/>
            <person name="Tang H."/>
            <person name="Guyot R."/>
            <person name="Kramer E.M."/>
            <person name="Hu Y."/>
            <person name="Yi X."/>
            <person name="Qi Y."/>
            <person name="Xu X."/>
            <person name="Gao Z."/>
            <person name="Pan H."/>
            <person name="Jian J."/>
            <person name="Tian Y."/>
            <person name="Yue Z."/>
            <person name="Xu Y."/>
        </authorList>
    </citation>
    <scope>NUCLEOTIDE SEQUENCE [LARGE SCALE GENOMIC DNA]</scope>
    <source>
        <strain evidence="3">cv. Dabenzi</strain>
    </source>
</reference>
<comment type="caution">
    <text evidence="2">The sequence shown here is derived from an EMBL/GenBank/DDBJ whole genome shotgun (WGS) entry which is preliminary data.</text>
</comment>
<feature type="compositionally biased region" description="Polar residues" evidence="1">
    <location>
        <begin position="25"/>
        <end position="54"/>
    </location>
</feature>
<gene>
    <name evidence="2" type="ORF">CDL15_Pgr017207</name>
</gene>